<dbReference type="PROSITE" id="PS51902">
    <property type="entry name" value="CLPX_ZB"/>
    <property type="match status" value="1"/>
</dbReference>
<dbReference type="EMBL" id="MIJF01000010">
    <property type="protein sequence ID" value="OEF99995.1"/>
    <property type="molecule type" value="Genomic_DNA"/>
</dbReference>
<evidence type="ECO:0000256" key="1">
    <source>
        <dbReference type="ARBA" id="ARBA00022723"/>
    </source>
</evidence>
<dbReference type="InterPro" id="IPR050052">
    <property type="entry name" value="ATP-dep_Clp_protease_ClpX"/>
</dbReference>
<dbReference type="InterPro" id="IPR019489">
    <property type="entry name" value="Clp_ATPase_C"/>
</dbReference>
<evidence type="ECO:0000256" key="4">
    <source>
        <dbReference type="ARBA" id="ARBA00022840"/>
    </source>
</evidence>
<dbReference type="InterPro" id="IPR010603">
    <property type="entry name" value="Znf_CppX_C4"/>
</dbReference>
<keyword evidence="3 6" id="KW-0862">Zinc</keyword>
<feature type="binding site" evidence="6">
    <location>
        <begin position="117"/>
        <end position="124"/>
    </location>
    <ligand>
        <name>ATP</name>
        <dbReference type="ChEBI" id="CHEBI:30616"/>
    </ligand>
</feature>
<dbReference type="SUPFAM" id="SSF57716">
    <property type="entry name" value="Glucocorticoid receptor-like (DNA-binding domain)"/>
    <property type="match status" value="1"/>
</dbReference>
<dbReference type="SMART" id="SM01086">
    <property type="entry name" value="ClpB_D2-small"/>
    <property type="match status" value="1"/>
</dbReference>
<dbReference type="CDD" id="cd19497">
    <property type="entry name" value="RecA-like_ClpX"/>
    <property type="match status" value="1"/>
</dbReference>
<dbReference type="Proteomes" id="UP000243739">
    <property type="component" value="Unassembled WGS sequence"/>
</dbReference>
<dbReference type="Pfam" id="PF07724">
    <property type="entry name" value="AAA_2"/>
    <property type="match status" value="1"/>
</dbReference>
<keyword evidence="1 6" id="KW-0479">Metal-binding</keyword>
<dbReference type="FunFam" id="1.10.8.60:FF:000002">
    <property type="entry name" value="ATP-dependent Clp protease ATP-binding subunit ClpX"/>
    <property type="match status" value="1"/>
</dbReference>
<dbReference type="SMART" id="SM00994">
    <property type="entry name" value="zf-C4_ClpX"/>
    <property type="match status" value="1"/>
</dbReference>
<dbReference type="FunFam" id="3.40.50.300:FF:000005">
    <property type="entry name" value="ATP-dependent Clp protease ATP-binding subunit ClpX"/>
    <property type="match status" value="1"/>
</dbReference>
<dbReference type="NCBIfam" id="TIGR00382">
    <property type="entry name" value="clpX"/>
    <property type="match status" value="1"/>
</dbReference>
<dbReference type="InterPro" id="IPR004487">
    <property type="entry name" value="Clp_protease_ATP-bd_su_ClpX"/>
</dbReference>
<protein>
    <recommendedName>
        <fullName evidence="6">ATP-dependent Clp protease ATP-binding subunit ClpX</fullName>
    </recommendedName>
</protein>
<gene>
    <name evidence="6" type="primary">clpX</name>
    <name evidence="9" type="ORF">BHF71_06900</name>
</gene>
<comment type="caution">
    <text evidence="9">The sequence shown here is derived from an EMBL/GenBank/DDBJ whole genome shotgun (WGS) entry which is preliminary data.</text>
</comment>
<dbReference type="AlphaFoldDB" id="A0A1D2YWI0"/>
<dbReference type="GO" id="GO:0016887">
    <property type="term" value="F:ATP hydrolysis activity"/>
    <property type="evidence" value="ECO:0007669"/>
    <property type="project" value="InterPro"/>
</dbReference>
<dbReference type="RefSeq" id="WP_069656136.1">
    <property type="nucleotide sequence ID" value="NZ_MIJF01000010.1"/>
</dbReference>
<feature type="binding site" evidence="6 7">
    <location>
        <position position="13"/>
    </location>
    <ligand>
        <name>Zn(2+)</name>
        <dbReference type="ChEBI" id="CHEBI:29105"/>
    </ligand>
</feature>
<dbReference type="GO" id="GO:0008270">
    <property type="term" value="F:zinc ion binding"/>
    <property type="evidence" value="ECO:0007669"/>
    <property type="project" value="UniProtKB-UniRule"/>
</dbReference>
<comment type="function">
    <text evidence="6">ATP-dependent specificity component of the Clp protease. It directs the protease to specific substrates. Can perform chaperone functions in the absence of ClpP.</text>
</comment>
<dbReference type="Gene3D" id="3.40.50.300">
    <property type="entry name" value="P-loop containing nucleotide triphosphate hydrolases"/>
    <property type="match status" value="1"/>
</dbReference>
<dbReference type="GO" id="GO:0008233">
    <property type="term" value="F:peptidase activity"/>
    <property type="evidence" value="ECO:0007669"/>
    <property type="project" value="UniProtKB-KW"/>
</dbReference>
<dbReference type="InterPro" id="IPR027417">
    <property type="entry name" value="P-loop_NTPase"/>
</dbReference>
<reference evidence="9 10" key="1">
    <citation type="submission" date="2016-09" db="EMBL/GenBank/DDBJ databases">
        <title>Draft genome sequence for the type strain of Vulcanibacillus modesticaldus BR, a strictly anaerobic, moderately thermophilic, and nitrate-reducing bacterium from deep sea-hydrothermal vents of the Mid-Atlantic Ridge.</title>
        <authorList>
            <person name="Abin C.A."/>
            <person name="Hollibaugh J.T."/>
        </authorList>
    </citation>
    <scope>NUCLEOTIDE SEQUENCE [LARGE SCALE GENOMIC DNA]</scope>
    <source>
        <strain evidence="9 10">BR</strain>
    </source>
</reference>
<keyword evidence="4 6" id="KW-0067">ATP-binding</keyword>
<dbReference type="NCBIfam" id="NF003745">
    <property type="entry name" value="PRK05342.1"/>
    <property type="match status" value="1"/>
</dbReference>
<evidence type="ECO:0000256" key="5">
    <source>
        <dbReference type="ARBA" id="ARBA00023186"/>
    </source>
</evidence>
<dbReference type="InterPro" id="IPR003959">
    <property type="entry name" value="ATPase_AAA_core"/>
</dbReference>
<dbReference type="Gene3D" id="6.20.220.10">
    <property type="entry name" value="ClpX chaperone, C4-type zinc finger domain"/>
    <property type="match status" value="1"/>
</dbReference>
<dbReference type="PANTHER" id="PTHR48102">
    <property type="entry name" value="ATP-DEPENDENT CLP PROTEASE ATP-BINDING SUBUNIT CLPX-LIKE, MITOCHONDRIAL-RELATED"/>
    <property type="match status" value="1"/>
</dbReference>
<evidence type="ECO:0000256" key="6">
    <source>
        <dbReference type="HAMAP-Rule" id="MF_00175"/>
    </source>
</evidence>
<dbReference type="GO" id="GO:0005524">
    <property type="term" value="F:ATP binding"/>
    <property type="evidence" value="ECO:0007669"/>
    <property type="project" value="UniProtKB-UniRule"/>
</dbReference>
<keyword evidence="5 6" id="KW-0143">Chaperone</keyword>
<dbReference type="Gene3D" id="1.10.8.60">
    <property type="match status" value="1"/>
</dbReference>
<comment type="subunit">
    <text evidence="6">Component of the ClpX-ClpP complex. Forms a hexameric ring that, in the presence of ATP, binds to fourteen ClpP subunits assembled into a disk-like structure with a central cavity, resembling the structure of eukaryotic proteasomes.</text>
</comment>
<feature type="binding site" evidence="6 7">
    <location>
        <position position="35"/>
    </location>
    <ligand>
        <name>Zn(2+)</name>
        <dbReference type="ChEBI" id="CHEBI:29105"/>
    </ligand>
</feature>
<evidence type="ECO:0000313" key="9">
    <source>
        <dbReference type="EMBL" id="OEF99995.1"/>
    </source>
</evidence>
<keyword evidence="10" id="KW-1185">Reference proteome</keyword>
<name>A0A1D2YWI0_9BACI</name>
<dbReference type="InterPro" id="IPR003593">
    <property type="entry name" value="AAA+_ATPase"/>
</dbReference>
<dbReference type="GO" id="GO:0140662">
    <property type="term" value="F:ATP-dependent protein folding chaperone"/>
    <property type="evidence" value="ECO:0007669"/>
    <property type="project" value="InterPro"/>
</dbReference>
<dbReference type="InterPro" id="IPR046425">
    <property type="entry name" value="ClpX_bact"/>
</dbReference>
<keyword evidence="2 6" id="KW-0547">Nucleotide-binding</keyword>
<sequence>MFKFSDEKGTLKCSFCGKSQDQVRKLVAGPGVYICDECIELCNEIIEEEIGAEEEITLKDIPKPQEIREILDQYVVGQDKAKKTLSVAVYNHYKRINSSNKLDDVELQKSNILLMGPTGSGKTLLAQTLAKILNVPFAIADATSLTEAGYVGEDVENILLKLIQAADFDIERAERGIIYIDEIDKIARKSDNPSITRDVSGEGVQQALLKILEGTIASVPPQGGRKHPHQEFIQINTTNILFIVGGAFDGIENIIKRRIGKKVIGFGAESVSEVKKEDILSKVLPEDLLKFGLIPEFVGRIPVLATLEQLDEEALIEILTKPKNALVKQYRKILEMDNVELEFEEGALVAIAKEAIKRNTGARGLRSIIESILLNVMYELPSRTDVSKCVITEDTIVKKVPPILYDHNGKIVNFDIKTEESA</sequence>
<feature type="binding site" evidence="6 7">
    <location>
        <position position="38"/>
    </location>
    <ligand>
        <name>Zn(2+)</name>
        <dbReference type="ChEBI" id="CHEBI:29105"/>
    </ligand>
</feature>
<evidence type="ECO:0000259" key="8">
    <source>
        <dbReference type="PROSITE" id="PS51902"/>
    </source>
</evidence>
<evidence type="ECO:0000256" key="2">
    <source>
        <dbReference type="ARBA" id="ARBA00022741"/>
    </source>
</evidence>
<dbReference type="PANTHER" id="PTHR48102:SF7">
    <property type="entry name" value="ATP-DEPENDENT CLP PROTEASE ATP-BINDING SUBUNIT CLPX-LIKE, MITOCHONDRIAL"/>
    <property type="match status" value="1"/>
</dbReference>
<dbReference type="HAMAP" id="MF_00175">
    <property type="entry name" value="ClpX"/>
    <property type="match status" value="1"/>
</dbReference>
<dbReference type="GO" id="GO:0009376">
    <property type="term" value="C:HslUV protease complex"/>
    <property type="evidence" value="ECO:0007669"/>
    <property type="project" value="TreeGrafter"/>
</dbReference>
<dbReference type="SMART" id="SM00382">
    <property type="entry name" value="AAA"/>
    <property type="match status" value="1"/>
</dbReference>
<comment type="similarity">
    <text evidence="6 7">Belongs to the ClpX chaperone family.</text>
</comment>
<dbReference type="InterPro" id="IPR038366">
    <property type="entry name" value="Znf_CppX_C4_sf"/>
</dbReference>
<dbReference type="STRING" id="337097.BHF71_06900"/>
<accession>A0A1D2YWI0</accession>
<evidence type="ECO:0000313" key="10">
    <source>
        <dbReference type="Proteomes" id="UP000243739"/>
    </source>
</evidence>
<dbReference type="GO" id="GO:0051301">
    <property type="term" value="P:cell division"/>
    <property type="evidence" value="ECO:0007669"/>
    <property type="project" value="TreeGrafter"/>
</dbReference>
<dbReference type="GO" id="GO:0051603">
    <property type="term" value="P:proteolysis involved in protein catabolic process"/>
    <property type="evidence" value="ECO:0007669"/>
    <property type="project" value="TreeGrafter"/>
</dbReference>
<feature type="binding site" evidence="6 7">
    <location>
        <position position="16"/>
    </location>
    <ligand>
        <name>Zn(2+)</name>
        <dbReference type="ChEBI" id="CHEBI:29105"/>
    </ligand>
</feature>
<feature type="domain" description="ClpX-type ZB" evidence="8">
    <location>
        <begin position="1"/>
        <end position="54"/>
    </location>
</feature>
<proteinExistence type="inferred from homology"/>
<dbReference type="InterPro" id="IPR059188">
    <property type="entry name" value="Znf_CLPX-like"/>
</dbReference>
<dbReference type="Pfam" id="PF10431">
    <property type="entry name" value="ClpB_D2-small"/>
    <property type="match status" value="1"/>
</dbReference>
<evidence type="ECO:0000256" key="3">
    <source>
        <dbReference type="ARBA" id="ARBA00022833"/>
    </source>
</evidence>
<dbReference type="GO" id="GO:0046983">
    <property type="term" value="F:protein dimerization activity"/>
    <property type="evidence" value="ECO:0007669"/>
    <property type="project" value="UniProtKB-UniRule"/>
</dbReference>
<dbReference type="Pfam" id="PF06689">
    <property type="entry name" value="zf-C4_ClpX"/>
    <property type="match status" value="1"/>
</dbReference>
<dbReference type="SUPFAM" id="SSF52540">
    <property type="entry name" value="P-loop containing nucleoside triphosphate hydrolases"/>
    <property type="match status" value="1"/>
</dbReference>
<organism evidence="9 10">
    <name type="scientific">Vulcanibacillus modesticaldus</name>
    <dbReference type="NCBI Taxonomy" id="337097"/>
    <lineage>
        <taxon>Bacteria</taxon>
        <taxon>Bacillati</taxon>
        <taxon>Bacillota</taxon>
        <taxon>Bacilli</taxon>
        <taxon>Bacillales</taxon>
        <taxon>Bacillaceae</taxon>
        <taxon>Vulcanibacillus</taxon>
    </lineage>
</organism>
<dbReference type="OrthoDB" id="9804062at2"/>
<dbReference type="GO" id="GO:0051082">
    <property type="term" value="F:unfolded protein binding"/>
    <property type="evidence" value="ECO:0007669"/>
    <property type="project" value="UniProtKB-UniRule"/>
</dbReference>
<evidence type="ECO:0000256" key="7">
    <source>
        <dbReference type="PROSITE-ProRule" id="PRU01250"/>
    </source>
</evidence>
<keyword evidence="9" id="KW-0645">Protease</keyword>
<keyword evidence="9" id="KW-0378">Hydrolase</keyword>